<organism evidence="1 2">
    <name type="scientific">Streptomyces litchfieldiae</name>
    <dbReference type="NCBI Taxonomy" id="3075543"/>
    <lineage>
        <taxon>Bacteria</taxon>
        <taxon>Bacillati</taxon>
        <taxon>Actinomycetota</taxon>
        <taxon>Actinomycetes</taxon>
        <taxon>Kitasatosporales</taxon>
        <taxon>Streptomycetaceae</taxon>
        <taxon>Streptomyces</taxon>
    </lineage>
</organism>
<proteinExistence type="predicted"/>
<accession>A0ABU2N0Y0</accession>
<dbReference type="RefSeq" id="WP_311708372.1">
    <property type="nucleotide sequence ID" value="NZ_JAVREL010000029.1"/>
</dbReference>
<evidence type="ECO:0000313" key="1">
    <source>
        <dbReference type="EMBL" id="MDT0347247.1"/>
    </source>
</evidence>
<comment type="caution">
    <text evidence="1">The sequence shown here is derived from an EMBL/GenBank/DDBJ whole genome shotgun (WGS) entry which is preliminary data.</text>
</comment>
<dbReference type="EMBL" id="JAVREL010000029">
    <property type="protein sequence ID" value="MDT0347247.1"/>
    <property type="molecule type" value="Genomic_DNA"/>
</dbReference>
<dbReference type="Proteomes" id="UP001183246">
    <property type="component" value="Unassembled WGS sequence"/>
</dbReference>
<protein>
    <recommendedName>
        <fullName evidence="3">SRPBCC family protein</fullName>
    </recommendedName>
</protein>
<keyword evidence="2" id="KW-1185">Reference proteome</keyword>
<sequence>MARLRHTITLTSVARADLDRFVGVAREVLEGLHAENGALVAEDGRRVVDVDLRSGEHLEPGARYGVTSLDGQSVEAELLSWDRERETGLRIDVTEPAHVFPDTGRTASARMTFALWLRGAAPLERVELKVNGALTRPDGRRRRLRWFALTGELDVVRWFAAAEGAAGRPALTLRIRHPILRAAVTAAPRPGPEGTWRLEVVTTVRGRGLARPVAAVPLLVTRRMLHKGLGQALARVADDWHTDAVPELTRTPEDVRHRLLDDLCTPRPEKS</sequence>
<name>A0ABU2N0Y0_9ACTN</name>
<reference evidence="2" key="1">
    <citation type="submission" date="2023-07" db="EMBL/GenBank/DDBJ databases">
        <title>30 novel species of actinomycetes from the DSMZ collection.</title>
        <authorList>
            <person name="Nouioui I."/>
        </authorList>
    </citation>
    <scope>NUCLEOTIDE SEQUENCE [LARGE SCALE GENOMIC DNA]</scope>
    <source>
        <strain evidence="2">DSM 44938</strain>
    </source>
</reference>
<gene>
    <name evidence="1" type="ORF">RM590_32410</name>
</gene>
<evidence type="ECO:0000313" key="2">
    <source>
        <dbReference type="Proteomes" id="UP001183246"/>
    </source>
</evidence>
<evidence type="ECO:0008006" key="3">
    <source>
        <dbReference type="Google" id="ProtNLM"/>
    </source>
</evidence>